<evidence type="ECO:0000256" key="1">
    <source>
        <dbReference type="RuleBase" id="RU361178"/>
    </source>
</evidence>
<dbReference type="VEuPathDB" id="MicrosporidiaDB:EDEG_02830"/>
<dbReference type="PANTHER" id="PTHR22891">
    <property type="entry name" value="EUKARYOTIC TRANSLATION INITIATION FACTOR 2C"/>
    <property type="match status" value="1"/>
</dbReference>
<comment type="caution">
    <text evidence="5">The sequence shown here is derived from an EMBL/GenBank/DDBJ whole genome shotgun (WGS) entry which is preliminary data.</text>
</comment>
<dbReference type="Pfam" id="PF02171">
    <property type="entry name" value="Piwi"/>
    <property type="match status" value="1"/>
</dbReference>
<evidence type="ECO:0000256" key="2">
    <source>
        <dbReference type="SAM" id="MobiDB-lite"/>
    </source>
</evidence>
<dbReference type="InParanoid" id="J9D5G4"/>
<evidence type="ECO:0000313" key="5">
    <source>
        <dbReference type="EMBL" id="EJW02774.1"/>
    </source>
</evidence>
<comment type="similarity">
    <text evidence="1">Belongs to the argonaute family.</text>
</comment>
<dbReference type="AlphaFoldDB" id="J9D5G4"/>
<dbReference type="InterPro" id="IPR003165">
    <property type="entry name" value="Piwi"/>
</dbReference>
<dbReference type="GO" id="GO:0003723">
    <property type="term" value="F:RNA binding"/>
    <property type="evidence" value="ECO:0007669"/>
    <property type="project" value="InterPro"/>
</dbReference>
<dbReference type="OrthoDB" id="10252740at2759"/>
<reference evidence="5 6" key="1">
    <citation type="submission" date="2011-08" db="EMBL/GenBank/DDBJ databases">
        <authorList>
            <person name="Liu Z.J."/>
            <person name="Shi F.L."/>
            <person name="Lu J.Q."/>
            <person name="Li M."/>
            <person name="Wang Z.L."/>
        </authorList>
    </citation>
    <scope>NUCLEOTIDE SEQUENCE [LARGE SCALE GENOMIC DNA]</scope>
    <source>
        <strain evidence="5 6">USNM 41457</strain>
    </source>
</reference>
<proteinExistence type="inferred from homology"/>
<dbReference type="Proteomes" id="UP000003163">
    <property type="component" value="Unassembled WGS sequence"/>
</dbReference>
<reference evidence="6" key="2">
    <citation type="submission" date="2015-07" db="EMBL/GenBank/DDBJ databases">
        <title>Contrasting host-pathogen interactions and genome evolution in two generalist and specialist microsporidian pathogens of mosquitoes.</title>
        <authorList>
            <consortium name="The Broad Institute Genomics Platform"/>
            <consortium name="The Broad Institute Genome Sequencing Center for Infectious Disease"/>
            <person name="Cuomo C.A."/>
            <person name="Sanscrainte N.D."/>
            <person name="Goldberg J.M."/>
            <person name="Heiman D."/>
            <person name="Young S."/>
            <person name="Zeng Q."/>
            <person name="Becnel J.J."/>
            <person name="Birren B.W."/>
        </authorList>
    </citation>
    <scope>NUCLEOTIDE SEQUENCE [LARGE SCALE GENOMIC DNA]</scope>
    <source>
        <strain evidence="6">USNM 41457</strain>
    </source>
</reference>
<dbReference type="PROSITE" id="PS50822">
    <property type="entry name" value="PIWI"/>
    <property type="match status" value="1"/>
</dbReference>
<dbReference type="Pfam" id="PF02170">
    <property type="entry name" value="PAZ"/>
    <property type="match status" value="1"/>
</dbReference>
<evidence type="ECO:0000259" key="4">
    <source>
        <dbReference type="PROSITE" id="PS50822"/>
    </source>
</evidence>
<dbReference type="HOGENOM" id="CLU_004544_4_3_1"/>
<organism evidence="5 6">
    <name type="scientific">Edhazardia aedis (strain USNM 41457)</name>
    <name type="common">Microsporidian parasite</name>
    <dbReference type="NCBI Taxonomy" id="1003232"/>
    <lineage>
        <taxon>Eukaryota</taxon>
        <taxon>Fungi</taxon>
        <taxon>Fungi incertae sedis</taxon>
        <taxon>Microsporidia</taxon>
        <taxon>Edhazardia</taxon>
    </lineage>
</organism>
<gene>
    <name evidence="5" type="ORF">EDEG_02830</name>
</gene>
<dbReference type="InterPro" id="IPR012337">
    <property type="entry name" value="RNaseH-like_sf"/>
</dbReference>
<feature type="region of interest" description="Disordered" evidence="2">
    <location>
        <begin position="129"/>
        <end position="165"/>
    </location>
</feature>
<feature type="compositionally biased region" description="Basic and acidic residues" evidence="2">
    <location>
        <begin position="53"/>
        <end position="87"/>
    </location>
</feature>
<feature type="domain" description="Piwi" evidence="4">
    <location>
        <begin position="444"/>
        <end position="738"/>
    </location>
</feature>
<dbReference type="SMART" id="SM00950">
    <property type="entry name" value="Piwi"/>
    <property type="match status" value="1"/>
</dbReference>
<feature type="domain" description="PAZ" evidence="3">
    <location>
        <begin position="172"/>
        <end position="273"/>
    </location>
</feature>
<dbReference type="Gene3D" id="2.170.260.10">
    <property type="entry name" value="paz domain"/>
    <property type="match status" value="1"/>
</dbReference>
<sequence length="756" mass="86822">MEVYTGISHLLKLSQVGLVYNVDLCFGVFYESVGLVDFIVSVLRKSRPPARGPPRDSRGPPRDNYGRDGRDRRGGGYERRDRDDRPRYSRPGGDDEISEFVDNIKCINETESNINAQECNLAANLNDRETSDDLSENTETCIDRHTRPGGDYNRRPERGYQSNYNARDEPEDILSLLRERPEEKLKEVSKLLKKVKLQSCHMENRTISFFFDGFTEQPASQIMFEMNEQTISVADYFAKQYRPLQYPSLPCVVRRRKGRDDCFFPIEVLKIAGAQRNPKKLNEEQTSQMIRHAAKPPIPRFETLHKKIIEMEICKNDVLSKFGLSIDTNFVKTQGKILQPPALEYGSMNRQPGAPHQPQIVNPQRGSWNLRNLGALEPVSIKRWHIAYIPADRFINEQNIRTSIVDLIEVGRKFGVHFSRDFTIQPVQQPDIYSKFIHQHKPEFVLVILRNKEFDAYKEIKWRSEADGIKVVTQCLVASNFSKLRDMTFCSNLIIKINVKLRGKNWKLQESILKRPTIIFGADVSHPGVGDLTSPSLVAITSSLGQDLSQYSTTVKVQERRKEIIDDIESIIKEKLKRFYQHCSKKPESIVFFRDGIGESQFMEVFENEIKSIKHACTSIEKNYAPKITYIVCQKRHTVKLLSDEPQKGNPAPGTVCDQIGNLRAYDFFLVSHHALQGSAKPVRYNVLLDENKFSADYIQNFVHKLCFLYPRATKAVSVVPPIYFAHLAAARAKCYLEESGMKQVHPDLSDQLYYL</sequence>
<feature type="compositionally biased region" description="Basic and acidic residues" evidence="2">
    <location>
        <begin position="141"/>
        <end position="158"/>
    </location>
</feature>
<dbReference type="InterPro" id="IPR036085">
    <property type="entry name" value="PAZ_dom_sf"/>
</dbReference>
<evidence type="ECO:0000313" key="6">
    <source>
        <dbReference type="Proteomes" id="UP000003163"/>
    </source>
</evidence>
<dbReference type="SUPFAM" id="SSF53098">
    <property type="entry name" value="Ribonuclease H-like"/>
    <property type="match status" value="1"/>
</dbReference>
<name>J9D5G4_EDHAE</name>
<dbReference type="PROSITE" id="PS50821">
    <property type="entry name" value="PAZ"/>
    <property type="match status" value="1"/>
</dbReference>
<feature type="region of interest" description="Disordered" evidence="2">
    <location>
        <begin position="46"/>
        <end position="96"/>
    </location>
</feature>
<dbReference type="InterPro" id="IPR003100">
    <property type="entry name" value="PAZ_dom"/>
</dbReference>
<dbReference type="CDD" id="cd02846">
    <property type="entry name" value="PAZ_argonaute_like"/>
    <property type="match status" value="1"/>
</dbReference>
<dbReference type="SUPFAM" id="SSF101690">
    <property type="entry name" value="PAZ domain"/>
    <property type="match status" value="1"/>
</dbReference>
<dbReference type="FunCoup" id="J9D5G4">
    <property type="interactions" value="62"/>
</dbReference>
<dbReference type="OMA" id="CRKSGMT"/>
<accession>J9D5G4</accession>
<dbReference type="Gene3D" id="3.30.420.10">
    <property type="entry name" value="Ribonuclease H-like superfamily/Ribonuclease H"/>
    <property type="match status" value="1"/>
</dbReference>
<dbReference type="SMART" id="SM00949">
    <property type="entry name" value="PAZ"/>
    <property type="match status" value="1"/>
</dbReference>
<keyword evidence="6" id="KW-1185">Reference proteome</keyword>
<dbReference type="InterPro" id="IPR032473">
    <property type="entry name" value="Argonaute_Mid_dom"/>
</dbReference>
<dbReference type="EMBL" id="AFBI03000056">
    <property type="protein sequence ID" value="EJW02774.1"/>
    <property type="molecule type" value="Genomic_DNA"/>
</dbReference>
<dbReference type="STRING" id="1003232.J9D5G4"/>
<evidence type="ECO:0008006" key="7">
    <source>
        <dbReference type="Google" id="ProtNLM"/>
    </source>
</evidence>
<dbReference type="Gene3D" id="3.40.50.2300">
    <property type="match status" value="1"/>
</dbReference>
<protein>
    <recommendedName>
        <fullName evidence="7">Piwi domain-containing protein</fullName>
    </recommendedName>
</protein>
<dbReference type="InterPro" id="IPR036397">
    <property type="entry name" value="RNaseH_sf"/>
</dbReference>
<evidence type="ECO:0000259" key="3">
    <source>
        <dbReference type="PROSITE" id="PS50821"/>
    </source>
</evidence>
<dbReference type="Pfam" id="PF16487">
    <property type="entry name" value="ArgoMid"/>
    <property type="match status" value="1"/>
</dbReference>